<proteinExistence type="predicted"/>
<organism evidence="1">
    <name type="scientific">marine sediment metagenome</name>
    <dbReference type="NCBI Taxonomy" id="412755"/>
    <lineage>
        <taxon>unclassified sequences</taxon>
        <taxon>metagenomes</taxon>
        <taxon>ecological metagenomes</taxon>
    </lineage>
</organism>
<protein>
    <submittedName>
        <fullName evidence="1">Uncharacterized protein</fullName>
    </submittedName>
</protein>
<dbReference type="EMBL" id="LAZR01013293">
    <property type="protein sequence ID" value="KKM22636.1"/>
    <property type="molecule type" value="Genomic_DNA"/>
</dbReference>
<name>A0A0F9I4T5_9ZZZZ</name>
<evidence type="ECO:0000313" key="1">
    <source>
        <dbReference type="EMBL" id="KKM22636.1"/>
    </source>
</evidence>
<sequence>MTILPFSSQEDSIPEPPPDYGRLLTAQEVVTDCFDGSVSVAWVKKHLQAGRVRLGHSTVRWYEKPVREWIVERMTQEAM</sequence>
<reference evidence="1" key="1">
    <citation type="journal article" date="2015" name="Nature">
        <title>Complex archaea that bridge the gap between prokaryotes and eukaryotes.</title>
        <authorList>
            <person name="Spang A."/>
            <person name="Saw J.H."/>
            <person name="Jorgensen S.L."/>
            <person name="Zaremba-Niedzwiedzka K."/>
            <person name="Martijn J."/>
            <person name="Lind A.E."/>
            <person name="van Eijk R."/>
            <person name="Schleper C."/>
            <person name="Guy L."/>
            <person name="Ettema T.J."/>
        </authorList>
    </citation>
    <scope>NUCLEOTIDE SEQUENCE</scope>
</reference>
<gene>
    <name evidence="1" type="ORF">LCGC14_1623280</name>
</gene>
<accession>A0A0F9I4T5</accession>
<dbReference type="AlphaFoldDB" id="A0A0F9I4T5"/>
<comment type="caution">
    <text evidence="1">The sequence shown here is derived from an EMBL/GenBank/DDBJ whole genome shotgun (WGS) entry which is preliminary data.</text>
</comment>